<gene>
    <name evidence="2" type="ORF">EQG79_15545</name>
</gene>
<name>A0A4Q2UM81_9BACT</name>
<reference evidence="2 3" key="1">
    <citation type="submission" date="2019-01" db="EMBL/GenBank/DDBJ databases">
        <title>Spirosoma flava sp. nov., a propanil-degrading bacterium isolated from herbicide-contaminated soil.</title>
        <authorList>
            <person name="Zhang L."/>
            <person name="Jiang J.-D."/>
        </authorList>
    </citation>
    <scope>NUCLEOTIDE SEQUENCE [LARGE SCALE GENOMIC DNA]</scope>
    <source>
        <strain evidence="2 3">TY50</strain>
    </source>
</reference>
<accession>A0A4Q2UM81</accession>
<organism evidence="2 3">
    <name type="scientific">Spirosoma sordidisoli</name>
    <dbReference type="NCBI Taxonomy" id="2502893"/>
    <lineage>
        <taxon>Bacteria</taxon>
        <taxon>Pseudomonadati</taxon>
        <taxon>Bacteroidota</taxon>
        <taxon>Cytophagia</taxon>
        <taxon>Cytophagales</taxon>
        <taxon>Cytophagaceae</taxon>
        <taxon>Spirosoma</taxon>
    </lineage>
</organism>
<dbReference type="RefSeq" id="WP_129602424.1">
    <property type="nucleotide sequence ID" value="NZ_SBLB01000004.1"/>
</dbReference>
<dbReference type="Proteomes" id="UP000290407">
    <property type="component" value="Unassembled WGS sequence"/>
</dbReference>
<comment type="caution">
    <text evidence="2">The sequence shown here is derived from an EMBL/GenBank/DDBJ whole genome shotgun (WGS) entry which is preliminary data.</text>
</comment>
<evidence type="ECO:0000256" key="1">
    <source>
        <dbReference type="SAM" id="SignalP"/>
    </source>
</evidence>
<keyword evidence="1" id="KW-0732">Signal</keyword>
<feature type="signal peptide" evidence="1">
    <location>
        <begin position="1"/>
        <end position="22"/>
    </location>
</feature>
<protein>
    <submittedName>
        <fullName evidence="2">Uncharacterized protein</fullName>
    </submittedName>
</protein>
<keyword evidence="3" id="KW-1185">Reference proteome</keyword>
<dbReference type="AlphaFoldDB" id="A0A4Q2UM81"/>
<sequence length="135" mass="14668">MKTTACLLLIGLACAAPGLTFAQQPNTCSAAFVGNRMLVDQYTTTGRCRLSAKTTGELTVRTVALSPTATRAIDKIGFKVAIRDKSTGTLRMYAGHTFQKLPLQRVLASCRKGDRIVLLTVDNRYALPHNEILVQ</sequence>
<evidence type="ECO:0000313" key="3">
    <source>
        <dbReference type="Proteomes" id="UP000290407"/>
    </source>
</evidence>
<proteinExistence type="predicted"/>
<feature type="chain" id="PRO_5020723939" evidence="1">
    <location>
        <begin position="23"/>
        <end position="135"/>
    </location>
</feature>
<dbReference type="EMBL" id="SBLB01000004">
    <property type="protein sequence ID" value="RYC68831.1"/>
    <property type="molecule type" value="Genomic_DNA"/>
</dbReference>
<evidence type="ECO:0000313" key="2">
    <source>
        <dbReference type="EMBL" id="RYC68831.1"/>
    </source>
</evidence>